<evidence type="ECO:0000313" key="7">
    <source>
        <dbReference type="Proteomes" id="UP000027178"/>
    </source>
</evidence>
<keyword evidence="7" id="KW-1185">Reference proteome</keyword>
<comment type="caution">
    <text evidence="6">The sequence shown here is derived from an EMBL/GenBank/DDBJ whole genome shotgun (WGS) entry which is preliminary data.</text>
</comment>
<feature type="chain" id="PRO_5001636299" description="Peptidase" evidence="3">
    <location>
        <begin position="21"/>
        <end position="456"/>
    </location>
</feature>
<evidence type="ECO:0000313" key="6">
    <source>
        <dbReference type="EMBL" id="KDN82746.1"/>
    </source>
</evidence>
<sequence>MLASGLVVGSGLLAAGSAAAADGTSGVTAKLQGGVRYGEQIEHEVSPGHWLSIPAGQFTLGVVGTESTLDVYCIDLLNDTLKNATYHETDWASTSLSQPEKVKAKAGPKIQWILEHSFPNLDEAALSKASGIDGLSKDDAAAATQVAIWHFSDPNVATKQSDKYPKAKQLTAWLIAQADAKGGAEEPKPSLALNPGSVAGKSGETLGPITVTTGGGAADVTVALDKKGTDAGVTLVDKSGAAVKTAKNGDQLFAKVPAGANAGTASITADATATIKLGRAFVGAEDGKHSQTLILAGSNKVKVNALATLAWAPTGPIPSATAKVDCTQGALVLTVGNKGDQDWKFTVGGKNVTVKPGTTQDVTLPVAEDTAYNFTVTGPGGFSQTFSGVLNCKTDSNTLPPATPTATPSPSPSGPELATTGGGMGTGITAGIAGALVVAGAAAVYALRRRGRHSRA</sequence>
<feature type="domain" description="Thioester" evidence="5">
    <location>
        <begin position="71"/>
        <end position="179"/>
    </location>
</feature>
<dbReference type="EMBL" id="JNBY01000103">
    <property type="protein sequence ID" value="KDN82746.1"/>
    <property type="molecule type" value="Genomic_DNA"/>
</dbReference>
<dbReference type="InterPro" id="IPR008475">
    <property type="entry name" value="PLipase_C_C"/>
</dbReference>
<reference evidence="6 7" key="1">
    <citation type="submission" date="2014-05" db="EMBL/GenBank/DDBJ databases">
        <title>Draft Genome Sequence of Kitasatospora cheerisanensis KCTC 2395.</title>
        <authorList>
            <person name="Nam D.H."/>
        </authorList>
    </citation>
    <scope>NUCLEOTIDE SEQUENCE [LARGE SCALE GENOMIC DNA]</scope>
    <source>
        <strain evidence="6 7">KCTC 2395</strain>
    </source>
</reference>
<dbReference type="Pfam" id="PF05506">
    <property type="entry name" value="PLipase_C_C"/>
    <property type="match status" value="1"/>
</dbReference>
<organism evidence="6 7">
    <name type="scientific">Kitasatospora cheerisanensis KCTC 2395</name>
    <dbReference type="NCBI Taxonomy" id="1348663"/>
    <lineage>
        <taxon>Bacteria</taxon>
        <taxon>Bacillati</taxon>
        <taxon>Actinomycetota</taxon>
        <taxon>Actinomycetes</taxon>
        <taxon>Kitasatosporales</taxon>
        <taxon>Streptomycetaceae</taxon>
        <taxon>Kitasatospora</taxon>
    </lineage>
</organism>
<proteinExistence type="predicted"/>
<feature type="region of interest" description="Disordered" evidence="1">
    <location>
        <begin position="395"/>
        <end position="422"/>
    </location>
</feature>
<feature type="signal peptide" evidence="3">
    <location>
        <begin position="1"/>
        <end position="20"/>
    </location>
</feature>
<feature type="transmembrane region" description="Helical" evidence="2">
    <location>
        <begin position="427"/>
        <end position="447"/>
    </location>
</feature>
<dbReference type="GO" id="GO:0004629">
    <property type="term" value="F:phospholipase C activity"/>
    <property type="evidence" value="ECO:0007669"/>
    <property type="project" value="InterPro"/>
</dbReference>
<dbReference type="Proteomes" id="UP000027178">
    <property type="component" value="Unassembled WGS sequence"/>
</dbReference>
<dbReference type="NCBIfam" id="TIGR03934">
    <property type="entry name" value="TQXA_dom"/>
    <property type="match status" value="1"/>
</dbReference>
<evidence type="ECO:0008006" key="8">
    <source>
        <dbReference type="Google" id="ProtNLM"/>
    </source>
</evidence>
<evidence type="ECO:0000256" key="2">
    <source>
        <dbReference type="SAM" id="Phobius"/>
    </source>
</evidence>
<keyword evidence="3" id="KW-0732">Signal</keyword>
<dbReference type="PATRIC" id="fig|1348663.4.peg.5303"/>
<evidence type="ECO:0000256" key="3">
    <source>
        <dbReference type="SAM" id="SignalP"/>
    </source>
</evidence>
<feature type="compositionally biased region" description="Pro residues" evidence="1">
    <location>
        <begin position="401"/>
        <end position="413"/>
    </location>
</feature>
<gene>
    <name evidence="6" type="ORF">KCH_54810</name>
</gene>
<name>A0A066YXE5_9ACTN</name>
<dbReference type="GO" id="GO:0016042">
    <property type="term" value="P:lipid catabolic process"/>
    <property type="evidence" value="ECO:0007669"/>
    <property type="project" value="InterPro"/>
</dbReference>
<feature type="domain" description="Bacterial phospholipase C C-terminal" evidence="4">
    <location>
        <begin position="318"/>
        <end position="388"/>
    </location>
</feature>
<dbReference type="RefSeq" id="WP_035866905.1">
    <property type="nucleotide sequence ID" value="NZ_KK853997.1"/>
</dbReference>
<keyword evidence="2" id="KW-0812">Transmembrane</keyword>
<evidence type="ECO:0000259" key="4">
    <source>
        <dbReference type="Pfam" id="PF05506"/>
    </source>
</evidence>
<dbReference type="InterPro" id="IPR023849">
    <property type="entry name" value="TQXA_dom"/>
</dbReference>
<dbReference type="HOGENOM" id="CLU_046281_0_0_11"/>
<dbReference type="InterPro" id="IPR013552">
    <property type="entry name" value="Thioester_dom"/>
</dbReference>
<dbReference type="eggNOG" id="COG3468">
    <property type="taxonomic scope" value="Bacteria"/>
</dbReference>
<keyword evidence="2" id="KW-1133">Transmembrane helix</keyword>
<dbReference type="AlphaFoldDB" id="A0A066YXE5"/>
<dbReference type="Gene3D" id="1.10.150.480">
    <property type="match status" value="1"/>
</dbReference>
<evidence type="ECO:0000256" key="1">
    <source>
        <dbReference type="SAM" id="MobiDB-lite"/>
    </source>
</evidence>
<protein>
    <recommendedName>
        <fullName evidence="8">Peptidase</fullName>
    </recommendedName>
</protein>
<keyword evidence="2" id="KW-0472">Membrane</keyword>
<accession>A0A066YXE5</accession>
<evidence type="ECO:0000259" key="5">
    <source>
        <dbReference type="Pfam" id="PF08341"/>
    </source>
</evidence>
<dbReference type="Pfam" id="PF08341">
    <property type="entry name" value="TED"/>
    <property type="match status" value="1"/>
</dbReference>